<evidence type="ECO:0000259" key="10">
    <source>
        <dbReference type="Pfam" id="PF02730"/>
    </source>
</evidence>
<gene>
    <name evidence="11" type="ORF">SDC9_76800</name>
</gene>
<dbReference type="GO" id="GO:0046872">
    <property type="term" value="F:metal ion binding"/>
    <property type="evidence" value="ECO:0007669"/>
    <property type="project" value="UniProtKB-KW"/>
</dbReference>
<keyword evidence="3" id="KW-0004">4Fe-4S</keyword>
<keyword evidence="7" id="KW-0411">Iron-sulfur</keyword>
<protein>
    <recommendedName>
        <fullName evidence="12">Aldehyde ferredoxin oxidoreductase C-terminal domain-containing protein</fullName>
    </recommendedName>
</protein>
<proteinExistence type="inferred from homology"/>
<feature type="domain" description="Aldehyde ferredoxin oxidoreductase N-terminal" evidence="10">
    <location>
        <begin position="9"/>
        <end position="57"/>
    </location>
</feature>
<keyword evidence="5" id="KW-0560">Oxidoreductase</keyword>
<name>A0A644YNP5_9ZZZZ</name>
<evidence type="ECO:0000256" key="6">
    <source>
        <dbReference type="ARBA" id="ARBA00023004"/>
    </source>
</evidence>
<dbReference type="Gene3D" id="1.10.599.10">
    <property type="entry name" value="Aldehyde Ferredoxin Oxidoreductase Protein, subunit A, domain 3"/>
    <property type="match status" value="1"/>
</dbReference>
<evidence type="ECO:0000256" key="2">
    <source>
        <dbReference type="ARBA" id="ARBA00011032"/>
    </source>
</evidence>
<feature type="domain" description="Aldehyde ferredoxin oxidoreductase C-terminal" evidence="9">
    <location>
        <begin position="116"/>
        <end position="499"/>
    </location>
</feature>
<evidence type="ECO:0000259" key="9">
    <source>
        <dbReference type="Pfam" id="PF01314"/>
    </source>
</evidence>
<comment type="cofactor">
    <cofactor evidence="8">
        <name>tungstopterin</name>
        <dbReference type="ChEBI" id="CHEBI:30402"/>
    </cofactor>
</comment>
<dbReference type="GO" id="GO:0051539">
    <property type="term" value="F:4 iron, 4 sulfur cluster binding"/>
    <property type="evidence" value="ECO:0007669"/>
    <property type="project" value="UniProtKB-KW"/>
</dbReference>
<dbReference type="PANTHER" id="PTHR30038:SF7">
    <property type="entry name" value="TUNGSTEN-CONTAINING GLYCERALDEHYDE-3-PHOSPHATE:FERREDOXIN OXIDOREDUCTASE"/>
    <property type="match status" value="1"/>
</dbReference>
<dbReference type="Pfam" id="PF02730">
    <property type="entry name" value="AFOR_N"/>
    <property type="match status" value="1"/>
</dbReference>
<dbReference type="GO" id="GO:0009055">
    <property type="term" value="F:electron transfer activity"/>
    <property type="evidence" value="ECO:0007669"/>
    <property type="project" value="InterPro"/>
</dbReference>
<dbReference type="Pfam" id="PF01314">
    <property type="entry name" value="AFOR_C"/>
    <property type="match status" value="1"/>
</dbReference>
<accession>A0A644YNP5</accession>
<evidence type="ECO:0000256" key="1">
    <source>
        <dbReference type="ARBA" id="ARBA00001966"/>
    </source>
</evidence>
<dbReference type="InterPro" id="IPR051919">
    <property type="entry name" value="W-dependent_AOR"/>
</dbReference>
<evidence type="ECO:0000313" key="11">
    <source>
        <dbReference type="EMBL" id="MPM30252.1"/>
    </source>
</evidence>
<organism evidence="11">
    <name type="scientific">bioreactor metagenome</name>
    <dbReference type="NCBI Taxonomy" id="1076179"/>
    <lineage>
        <taxon>unclassified sequences</taxon>
        <taxon>metagenomes</taxon>
        <taxon>ecological metagenomes</taxon>
    </lineage>
</organism>
<evidence type="ECO:0000256" key="5">
    <source>
        <dbReference type="ARBA" id="ARBA00023002"/>
    </source>
</evidence>
<dbReference type="SUPFAM" id="SSF56228">
    <property type="entry name" value="Aldehyde ferredoxin oxidoreductase, N-terminal domain"/>
    <property type="match status" value="1"/>
</dbReference>
<dbReference type="SUPFAM" id="SSF48310">
    <property type="entry name" value="Aldehyde ferredoxin oxidoreductase, C-terminal domains"/>
    <property type="match status" value="1"/>
</dbReference>
<dbReference type="Gene3D" id="3.60.9.10">
    <property type="entry name" value="Aldehyde ferredoxin oxidoreductase, N-terminal domain"/>
    <property type="match status" value="1"/>
</dbReference>
<evidence type="ECO:0000256" key="7">
    <source>
        <dbReference type="ARBA" id="ARBA00023014"/>
    </source>
</evidence>
<keyword evidence="6" id="KW-0408">Iron</keyword>
<sequence length="505" mass="55607">MQACAGKKRPAVACIGPAGENLSLISGIVNDRGRLAARSGLGAVMGSKKLKAVVLAGSKPIRAVHPLKMTALSLSCRAKVLLPFRFPNAKVFVWVGKLVNKLPFGFTFDGLLLDGILARWGTPGLMGYGVETGDTPFKNWAGSYKDMPAINKVTDAEKVLANEERKYHCYSCPLGCGGIVSLGEKLPESHKPEYETIAGFSPLLLNNDMELVYHINETLNRAGMDTISAGNTVAFAMECYERGWITQETTGGLDLTWGNSSVILELVQQMVERRGFGAWLTDGSRVAARKLRPEAIDAAVQAGGQEIGFHDPRLDPGMGLHASVEPTPGRHTTGSLQYYEMYHLWKKVKGVPSPSFFYGKGSKFEASPERIQSAVANSDFQQFYNATGACMFGMLIGADRVPIFEWMNAATGWDMTPNDYMQIGRRIQTLRQNFNIREGIRPMDLKVNKRLFGQPPLQAGPNAGKKFDLEEMMHAYWREMGWDEASGAPTPQTLRELELSDWVKE</sequence>
<evidence type="ECO:0000256" key="4">
    <source>
        <dbReference type="ARBA" id="ARBA00022723"/>
    </source>
</evidence>
<comment type="cofactor">
    <cofactor evidence="1">
        <name>[4Fe-4S] cluster</name>
        <dbReference type="ChEBI" id="CHEBI:49883"/>
    </cofactor>
</comment>
<evidence type="ECO:0000256" key="8">
    <source>
        <dbReference type="ARBA" id="ARBA00049934"/>
    </source>
</evidence>
<dbReference type="AlphaFoldDB" id="A0A644YNP5"/>
<dbReference type="InterPro" id="IPR013983">
    <property type="entry name" value="Ald_Fedxn_OxRdtase_N"/>
</dbReference>
<evidence type="ECO:0008006" key="12">
    <source>
        <dbReference type="Google" id="ProtNLM"/>
    </source>
</evidence>
<dbReference type="InterPro" id="IPR001203">
    <property type="entry name" value="OxRdtase_Ald_Fedxn_C"/>
</dbReference>
<dbReference type="InterPro" id="IPR013984">
    <property type="entry name" value="Ald_Fedxn_OxRdtase_dom2"/>
</dbReference>
<dbReference type="InterPro" id="IPR013985">
    <property type="entry name" value="Ald_Fedxn_OxRdtase_dom3"/>
</dbReference>
<dbReference type="Gene3D" id="1.10.569.10">
    <property type="entry name" value="Aldehyde Ferredoxin Oxidoreductase Protein, subunit A, domain 2"/>
    <property type="match status" value="1"/>
</dbReference>
<dbReference type="GO" id="GO:0016625">
    <property type="term" value="F:oxidoreductase activity, acting on the aldehyde or oxo group of donors, iron-sulfur protein as acceptor"/>
    <property type="evidence" value="ECO:0007669"/>
    <property type="project" value="InterPro"/>
</dbReference>
<comment type="similarity">
    <text evidence="2">Belongs to the AOR/FOR family.</text>
</comment>
<comment type="caution">
    <text evidence="11">The sequence shown here is derived from an EMBL/GenBank/DDBJ whole genome shotgun (WGS) entry which is preliminary data.</text>
</comment>
<keyword evidence="4" id="KW-0479">Metal-binding</keyword>
<dbReference type="PANTHER" id="PTHR30038">
    <property type="entry name" value="ALDEHYDE FERREDOXIN OXIDOREDUCTASE"/>
    <property type="match status" value="1"/>
</dbReference>
<dbReference type="EMBL" id="VSSQ01005737">
    <property type="protein sequence ID" value="MPM30252.1"/>
    <property type="molecule type" value="Genomic_DNA"/>
</dbReference>
<evidence type="ECO:0000256" key="3">
    <source>
        <dbReference type="ARBA" id="ARBA00022485"/>
    </source>
</evidence>
<dbReference type="InterPro" id="IPR036503">
    <property type="entry name" value="Ald_Fedxn_OxRdtase_N_sf"/>
</dbReference>
<dbReference type="InterPro" id="IPR036021">
    <property type="entry name" value="Tungsten_al_ferr_oxy-like_C"/>
</dbReference>
<reference evidence="11" key="1">
    <citation type="submission" date="2019-08" db="EMBL/GenBank/DDBJ databases">
        <authorList>
            <person name="Kucharzyk K."/>
            <person name="Murdoch R.W."/>
            <person name="Higgins S."/>
            <person name="Loffler F."/>
        </authorList>
    </citation>
    <scope>NUCLEOTIDE SEQUENCE</scope>
</reference>